<comment type="caution">
    <text evidence="4">The sequence shown here is derived from an EMBL/GenBank/DDBJ whole genome shotgun (WGS) entry which is preliminary data.</text>
</comment>
<gene>
    <name evidence="4" type="ORF">ONE63_006022</name>
</gene>
<dbReference type="PANTHER" id="PTHR31159:SF1">
    <property type="entry name" value="COMM DOMAIN-CONTAINING PROTEIN 3"/>
    <property type="match status" value="1"/>
</dbReference>
<dbReference type="InterPro" id="IPR037355">
    <property type="entry name" value="COMMD3"/>
</dbReference>
<comment type="similarity">
    <text evidence="2">Belongs to the COMM domain-containing protein 3 family.</text>
</comment>
<evidence type="ECO:0000313" key="4">
    <source>
        <dbReference type="EMBL" id="KAJ1529218.1"/>
    </source>
</evidence>
<dbReference type="Pfam" id="PF07258">
    <property type="entry name" value="COMM_domain"/>
    <property type="match status" value="1"/>
</dbReference>
<evidence type="ECO:0000256" key="2">
    <source>
        <dbReference type="ARBA" id="ARBA00093469"/>
    </source>
</evidence>
<keyword evidence="5" id="KW-1185">Reference proteome</keyword>
<evidence type="ECO:0000313" key="5">
    <source>
        <dbReference type="Proteomes" id="UP001075354"/>
    </source>
</evidence>
<accession>A0AAV7XS33</accession>
<reference evidence="4" key="1">
    <citation type="submission" date="2022-12" db="EMBL/GenBank/DDBJ databases">
        <title>Chromosome-level genome assembly of the bean flower thrips Megalurothrips usitatus.</title>
        <authorList>
            <person name="Ma L."/>
            <person name="Liu Q."/>
            <person name="Li H."/>
            <person name="Cai W."/>
        </authorList>
    </citation>
    <scope>NUCLEOTIDE SEQUENCE</scope>
    <source>
        <strain evidence="4">Cailab_2022a</strain>
    </source>
</reference>
<dbReference type="GO" id="GO:0006814">
    <property type="term" value="P:sodium ion transport"/>
    <property type="evidence" value="ECO:0007669"/>
    <property type="project" value="InterPro"/>
</dbReference>
<evidence type="ECO:0000259" key="3">
    <source>
        <dbReference type="PROSITE" id="PS51269"/>
    </source>
</evidence>
<dbReference type="InterPro" id="IPR017920">
    <property type="entry name" value="COMM"/>
</dbReference>
<dbReference type="PANTHER" id="PTHR31159">
    <property type="entry name" value="COMM DOMAIN-CONTAINING PROTEIN 3"/>
    <property type="match status" value="1"/>
</dbReference>
<dbReference type="AlphaFoldDB" id="A0AAV7XS33"/>
<protein>
    <recommendedName>
        <fullName evidence="1">COMM domain-containing protein 3</fullName>
    </recommendedName>
</protein>
<feature type="domain" description="COMM" evidence="3">
    <location>
        <begin position="126"/>
        <end position="196"/>
    </location>
</feature>
<dbReference type="PROSITE" id="PS51269">
    <property type="entry name" value="COMM"/>
    <property type="match status" value="1"/>
</dbReference>
<dbReference type="Pfam" id="PF21672">
    <property type="entry name" value="COMM_HN"/>
    <property type="match status" value="1"/>
</dbReference>
<dbReference type="Proteomes" id="UP001075354">
    <property type="component" value="Chromosome 3"/>
</dbReference>
<name>A0AAV7XS33_9NEOP</name>
<sequence length="201" mass="22157">MDLKLSPEVIARLKRIGNATLVNDDTFSKLVECCGSTITQSELSSDITSLCTGSAKGDLLKEAHGALLSLIVEAVRHDFASEPLHLFLEKKMNWPKARCLKLCGEYSNNFPKIRAVLSSVGFHPPHIVDVQWHLNQCIKSSSNEHSSAPLVSIQLDTEGLEGSHGQSSVKFMCTLPELQDLTSKLKEALRQIERVAQLNHV</sequence>
<proteinExistence type="inferred from homology"/>
<organism evidence="4 5">
    <name type="scientific">Megalurothrips usitatus</name>
    <name type="common">bean blossom thrips</name>
    <dbReference type="NCBI Taxonomy" id="439358"/>
    <lineage>
        <taxon>Eukaryota</taxon>
        <taxon>Metazoa</taxon>
        <taxon>Ecdysozoa</taxon>
        <taxon>Arthropoda</taxon>
        <taxon>Hexapoda</taxon>
        <taxon>Insecta</taxon>
        <taxon>Pterygota</taxon>
        <taxon>Neoptera</taxon>
        <taxon>Paraneoptera</taxon>
        <taxon>Thysanoptera</taxon>
        <taxon>Terebrantia</taxon>
        <taxon>Thripoidea</taxon>
        <taxon>Thripidae</taxon>
        <taxon>Megalurothrips</taxon>
    </lineage>
</organism>
<dbReference type="EMBL" id="JAPTSV010000003">
    <property type="protein sequence ID" value="KAJ1529218.1"/>
    <property type="molecule type" value="Genomic_DNA"/>
</dbReference>
<evidence type="ECO:0000256" key="1">
    <source>
        <dbReference type="ARBA" id="ARBA00016548"/>
    </source>
</evidence>